<protein>
    <submittedName>
        <fullName evidence="1">Uncharacterized protein</fullName>
    </submittedName>
</protein>
<proteinExistence type="predicted"/>
<dbReference type="AlphaFoldDB" id="A0A6L2NWP5"/>
<dbReference type="EMBL" id="BKCJ010010097">
    <property type="protein sequence ID" value="GEU90047.1"/>
    <property type="molecule type" value="Genomic_DNA"/>
</dbReference>
<gene>
    <name evidence="1" type="ORF">Tci_062025</name>
</gene>
<accession>A0A6L2NWP5</accession>
<comment type="caution">
    <text evidence="1">The sequence shown here is derived from an EMBL/GenBank/DDBJ whole genome shotgun (WGS) entry which is preliminary data.</text>
</comment>
<reference evidence="1" key="1">
    <citation type="journal article" date="2019" name="Sci. Rep.">
        <title>Draft genome of Tanacetum cinerariifolium, the natural source of mosquito coil.</title>
        <authorList>
            <person name="Yamashiro T."/>
            <person name="Shiraishi A."/>
            <person name="Satake H."/>
            <person name="Nakayama K."/>
        </authorList>
    </citation>
    <scope>NUCLEOTIDE SEQUENCE</scope>
</reference>
<evidence type="ECO:0000313" key="1">
    <source>
        <dbReference type="EMBL" id="GEU90047.1"/>
    </source>
</evidence>
<organism evidence="1">
    <name type="scientific">Tanacetum cinerariifolium</name>
    <name type="common">Dalmatian daisy</name>
    <name type="synonym">Chrysanthemum cinerariifolium</name>
    <dbReference type="NCBI Taxonomy" id="118510"/>
    <lineage>
        <taxon>Eukaryota</taxon>
        <taxon>Viridiplantae</taxon>
        <taxon>Streptophyta</taxon>
        <taxon>Embryophyta</taxon>
        <taxon>Tracheophyta</taxon>
        <taxon>Spermatophyta</taxon>
        <taxon>Magnoliopsida</taxon>
        <taxon>eudicotyledons</taxon>
        <taxon>Gunneridae</taxon>
        <taxon>Pentapetalae</taxon>
        <taxon>asterids</taxon>
        <taxon>campanulids</taxon>
        <taxon>Asterales</taxon>
        <taxon>Asteraceae</taxon>
        <taxon>Asteroideae</taxon>
        <taxon>Anthemideae</taxon>
        <taxon>Anthemidinae</taxon>
        <taxon>Tanacetum</taxon>
    </lineage>
</organism>
<name>A0A6L2NWP5_TANCI</name>
<sequence length="142" mass="16063">MPKTSKGLTDCLPDNERITSRWHVCKPVRVFYDDGSDEDYGMRPTCNPDLSFCSGYEVVYGKGEHGMLKQWHRRSTSTTTVAAAAATEHHHIAVAAAPPKSTGVEKKPDKEVKKKLEWYVLDNSLEIDKYRTECRIAMSEND</sequence>